<reference evidence="3" key="1">
    <citation type="journal article" date="2021" name="Nat. Commun.">
        <title>Genetic determinants of endophytism in the Arabidopsis root mycobiome.</title>
        <authorList>
            <person name="Mesny F."/>
            <person name="Miyauchi S."/>
            <person name="Thiergart T."/>
            <person name="Pickel B."/>
            <person name="Atanasova L."/>
            <person name="Karlsson M."/>
            <person name="Huettel B."/>
            <person name="Barry K.W."/>
            <person name="Haridas S."/>
            <person name="Chen C."/>
            <person name="Bauer D."/>
            <person name="Andreopoulos W."/>
            <person name="Pangilinan J."/>
            <person name="LaButti K."/>
            <person name="Riley R."/>
            <person name="Lipzen A."/>
            <person name="Clum A."/>
            <person name="Drula E."/>
            <person name="Henrissat B."/>
            <person name="Kohler A."/>
            <person name="Grigoriev I.V."/>
            <person name="Martin F.M."/>
            <person name="Hacquard S."/>
        </authorList>
    </citation>
    <scope>NUCLEOTIDE SEQUENCE</scope>
    <source>
        <strain evidence="3">MPI-SDFR-AT-0120</strain>
    </source>
</reference>
<protein>
    <submittedName>
        <fullName evidence="3">Uncharacterized protein</fullName>
    </submittedName>
</protein>
<evidence type="ECO:0000313" key="3">
    <source>
        <dbReference type="EMBL" id="KAH7090771.1"/>
    </source>
</evidence>
<dbReference type="Proteomes" id="UP000813461">
    <property type="component" value="Unassembled WGS sequence"/>
</dbReference>
<proteinExistence type="predicted"/>
<feature type="compositionally biased region" description="Basic and acidic residues" evidence="1">
    <location>
        <begin position="68"/>
        <end position="104"/>
    </location>
</feature>
<accession>A0A8K0RDR6</accession>
<comment type="caution">
    <text evidence="3">The sequence shown here is derived from an EMBL/GenBank/DDBJ whole genome shotgun (WGS) entry which is preliminary data.</text>
</comment>
<keyword evidence="2" id="KW-0472">Membrane</keyword>
<name>A0A8K0RDR6_9PLEO</name>
<keyword evidence="2" id="KW-0812">Transmembrane</keyword>
<gene>
    <name evidence="3" type="ORF">FB567DRAFT_299573</name>
</gene>
<dbReference type="AlphaFoldDB" id="A0A8K0RDR6"/>
<evidence type="ECO:0000313" key="4">
    <source>
        <dbReference type="Proteomes" id="UP000813461"/>
    </source>
</evidence>
<keyword evidence="2" id="KW-1133">Transmembrane helix</keyword>
<feature type="compositionally biased region" description="Polar residues" evidence="1">
    <location>
        <begin position="38"/>
        <end position="61"/>
    </location>
</feature>
<evidence type="ECO:0000256" key="1">
    <source>
        <dbReference type="SAM" id="MobiDB-lite"/>
    </source>
</evidence>
<dbReference type="EMBL" id="JAGMVJ010000005">
    <property type="protein sequence ID" value="KAH7090771.1"/>
    <property type="molecule type" value="Genomic_DNA"/>
</dbReference>
<keyword evidence="4" id="KW-1185">Reference proteome</keyword>
<feature type="transmembrane region" description="Helical" evidence="2">
    <location>
        <begin position="126"/>
        <end position="152"/>
    </location>
</feature>
<evidence type="ECO:0000256" key="2">
    <source>
        <dbReference type="SAM" id="Phobius"/>
    </source>
</evidence>
<dbReference type="OrthoDB" id="3799173at2759"/>
<sequence length="247" mass="27351">MSFQKREPSIDMASIELRSSPAPTYTSTCRAEDWPLTPQRTSFTPKAHSSTSNNPYYQSATEGALPSHIRESKRDQKNKDDGEDSPVKADHHDRNHPHYAEHSTKPYTIQTPPLPRRNRWPRKRLLVPWVLAAVFFVTTLWSVSITLGARYFSILQPVQPALSSQEINVFIDGEALRGAILRPTAVPNTPTPISSTIGATSIASSDATLSATGRFNLVPTGQPSLEDIDGRLERMLSGFVTVTKRTA</sequence>
<organism evidence="3 4">
    <name type="scientific">Paraphoma chrysanthemicola</name>
    <dbReference type="NCBI Taxonomy" id="798071"/>
    <lineage>
        <taxon>Eukaryota</taxon>
        <taxon>Fungi</taxon>
        <taxon>Dikarya</taxon>
        <taxon>Ascomycota</taxon>
        <taxon>Pezizomycotina</taxon>
        <taxon>Dothideomycetes</taxon>
        <taxon>Pleosporomycetidae</taxon>
        <taxon>Pleosporales</taxon>
        <taxon>Pleosporineae</taxon>
        <taxon>Phaeosphaeriaceae</taxon>
        <taxon>Paraphoma</taxon>
    </lineage>
</organism>
<feature type="region of interest" description="Disordered" evidence="1">
    <location>
        <begin position="1"/>
        <end position="115"/>
    </location>
</feature>